<dbReference type="AlphaFoldDB" id="A0A645FKX6"/>
<keyword evidence="5" id="KW-0010">Activator</keyword>
<feature type="compositionally biased region" description="Basic and acidic residues" evidence="7">
    <location>
        <begin position="37"/>
        <end position="57"/>
    </location>
</feature>
<evidence type="ECO:0000256" key="1">
    <source>
        <dbReference type="ARBA" id="ARBA00004496"/>
    </source>
</evidence>
<keyword evidence="2" id="KW-0963">Cytoplasm</keyword>
<dbReference type="PANTHER" id="PTHR46565">
    <property type="entry name" value="COLD SHOCK DOMAIN PROTEIN 2"/>
    <property type="match status" value="1"/>
</dbReference>
<dbReference type="EMBL" id="VSSQ01060916">
    <property type="protein sequence ID" value="MPN14316.1"/>
    <property type="molecule type" value="Genomic_DNA"/>
</dbReference>
<dbReference type="InterPro" id="IPR019844">
    <property type="entry name" value="CSD_CS"/>
</dbReference>
<dbReference type="Gene3D" id="2.40.50.140">
    <property type="entry name" value="Nucleic acid-binding proteins"/>
    <property type="match status" value="1"/>
</dbReference>
<dbReference type="PRINTS" id="PR00050">
    <property type="entry name" value="COLDSHOCK"/>
</dbReference>
<dbReference type="InterPro" id="IPR012156">
    <property type="entry name" value="Cold_shock_CspA"/>
</dbReference>
<evidence type="ECO:0000256" key="4">
    <source>
        <dbReference type="ARBA" id="ARBA00023125"/>
    </source>
</evidence>
<keyword evidence="6" id="KW-0804">Transcription</keyword>
<feature type="domain" description="CSD" evidence="8">
    <location>
        <begin position="1"/>
        <end position="66"/>
    </location>
</feature>
<evidence type="ECO:0000256" key="2">
    <source>
        <dbReference type="ARBA" id="ARBA00022490"/>
    </source>
</evidence>
<keyword evidence="3" id="KW-0805">Transcription regulation</keyword>
<organism evidence="9">
    <name type="scientific">bioreactor metagenome</name>
    <dbReference type="NCBI Taxonomy" id="1076179"/>
    <lineage>
        <taxon>unclassified sequences</taxon>
        <taxon>metagenomes</taxon>
        <taxon>ecological metagenomes</taxon>
    </lineage>
</organism>
<evidence type="ECO:0000313" key="9">
    <source>
        <dbReference type="EMBL" id="MPN14316.1"/>
    </source>
</evidence>
<comment type="caution">
    <text evidence="9">The sequence shown here is derived from an EMBL/GenBank/DDBJ whole genome shotgun (WGS) entry which is preliminary data.</text>
</comment>
<dbReference type="InterPro" id="IPR011129">
    <property type="entry name" value="CSD"/>
</dbReference>
<evidence type="ECO:0000256" key="7">
    <source>
        <dbReference type="SAM" id="MobiDB-lite"/>
    </source>
</evidence>
<dbReference type="InterPro" id="IPR012340">
    <property type="entry name" value="NA-bd_OB-fold"/>
</dbReference>
<gene>
    <name evidence="9" type="primary">cspA_17</name>
    <name evidence="9" type="ORF">SDC9_161642</name>
</gene>
<dbReference type="Pfam" id="PF00313">
    <property type="entry name" value="CSD"/>
    <property type="match status" value="1"/>
</dbReference>
<protein>
    <submittedName>
        <fullName evidence="9">Cold shock protein CspA</fullName>
    </submittedName>
</protein>
<dbReference type="GO" id="GO:0005737">
    <property type="term" value="C:cytoplasm"/>
    <property type="evidence" value="ECO:0007669"/>
    <property type="project" value="UniProtKB-SubCell"/>
</dbReference>
<dbReference type="InterPro" id="IPR002059">
    <property type="entry name" value="CSP_DNA-bd"/>
</dbReference>
<proteinExistence type="predicted"/>
<keyword evidence="4" id="KW-0238">DNA-binding</keyword>
<dbReference type="PROSITE" id="PS51857">
    <property type="entry name" value="CSD_2"/>
    <property type="match status" value="1"/>
</dbReference>
<dbReference type="GO" id="GO:0003677">
    <property type="term" value="F:DNA binding"/>
    <property type="evidence" value="ECO:0007669"/>
    <property type="project" value="UniProtKB-KW"/>
</dbReference>
<dbReference type="PIRSF" id="PIRSF002599">
    <property type="entry name" value="Cold_shock_A"/>
    <property type="match status" value="1"/>
</dbReference>
<dbReference type="SUPFAM" id="SSF50249">
    <property type="entry name" value="Nucleic acid-binding proteins"/>
    <property type="match status" value="1"/>
</dbReference>
<dbReference type="PANTHER" id="PTHR46565:SF20">
    <property type="entry name" value="COLD SHOCK DOMAIN-CONTAINING PROTEIN 4"/>
    <property type="match status" value="1"/>
</dbReference>
<comment type="subcellular location">
    <subcellularLocation>
        <location evidence="1">Cytoplasm</location>
    </subcellularLocation>
</comment>
<evidence type="ECO:0000256" key="3">
    <source>
        <dbReference type="ARBA" id="ARBA00023015"/>
    </source>
</evidence>
<reference evidence="9" key="1">
    <citation type="submission" date="2019-08" db="EMBL/GenBank/DDBJ databases">
        <authorList>
            <person name="Kucharzyk K."/>
            <person name="Murdoch R.W."/>
            <person name="Higgins S."/>
            <person name="Loffler F."/>
        </authorList>
    </citation>
    <scope>NUCLEOTIDE SEQUENCE</scope>
</reference>
<evidence type="ECO:0000259" key="8">
    <source>
        <dbReference type="PROSITE" id="PS51857"/>
    </source>
</evidence>
<feature type="region of interest" description="Disordered" evidence="7">
    <location>
        <begin position="37"/>
        <end position="66"/>
    </location>
</feature>
<sequence length="66" mass="7291">MTGTVKFFDDKKGFGFITNDATKVDIFVHFSGIIGDGHKSLKDGQKVSYEEETDPKNGKPRAVNVK</sequence>
<name>A0A645FKX6_9ZZZZ</name>
<accession>A0A645FKX6</accession>
<evidence type="ECO:0000256" key="6">
    <source>
        <dbReference type="ARBA" id="ARBA00023163"/>
    </source>
</evidence>
<dbReference type="SMART" id="SM00357">
    <property type="entry name" value="CSP"/>
    <property type="match status" value="1"/>
</dbReference>
<dbReference type="PROSITE" id="PS00352">
    <property type="entry name" value="CSD_1"/>
    <property type="match status" value="1"/>
</dbReference>
<evidence type="ECO:0000256" key="5">
    <source>
        <dbReference type="ARBA" id="ARBA00023159"/>
    </source>
</evidence>
<dbReference type="CDD" id="cd04458">
    <property type="entry name" value="CSP_CDS"/>
    <property type="match status" value="1"/>
</dbReference>